<gene>
    <name evidence="2" type="ORF">FDP22_02475</name>
</gene>
<sequence length="413" mass="42035">MGRGIMAGGGGPESVIRRAFPCQCRLGSLTLGCPARRPRRDAAGPTGNGQAADSDAEDEVKPGGGTGRTLVVLLGTLLGTSGCAEMEIAAEMLKSTSRPAASQTAPTPVRLSQSAARETPAPEIFADRISARWNGQETIGGVWIAHPDAGDPARVAMTDTRSGRSVTGAMFRRRAASPAGGAQLSSAAARALGLPPDQPALLDIVALRREALPATVIARAPRMTDTSRAPRMTDASHGAHVPDAAGNPRVTGPARMTDAEHAPRMADPGRAAPTADPGRAAPTSDPARAGHLDGPGPREGTLLTATAGPLPGAAGTGRGGVAPLRRPPRATDGQAAPRRTDGERMPRRPEPAPRLAVGDAPPVLPRPRPARLEAPASDASGGIVPRPRPARGAASETPLTPAFSQGDTLARVG</sequence>
<dbReference type="AlphaFoldDB" id="A0A5B8FG40"/>
<keyword evidence="3" id="KW-1185">Reference proteome</keyword>
<protein>
    <submittedName>
        <fullName evidence="2">Uncharacterized protein</fullName>
    </submittedName>
</protein>
<feature type="region of interest" description="Disordered" evidence="1">
    <location>
        <begin position="95"/>
        <end position="118"/>
    </location>
</feature>
<name>A0A5B8FG40_9RHOB</name>
<feature type="compositionally biased region" description="Polar residues" evidence="1">
    <location>
        <begin position="95"/>
        <end position="116"/>
    </location>
</feature>
<evidence type="ECO:0000313" key="2">
    <source>
        <dbReference type="EMBL" id="QDL90751.1"/>
    </source>
</evidence>
<feature type="region of interest" description="Disordered" evidence="1">
    <location>
        <begin position="34"/>
        <end position="65"/>
    </location>
</feature>
<evidence type="ECO:0000313" key="3">
    <source>
        <dbReference type="Proteomes" id="UP000305888"/>
    </source>
</evidence>
<dbReference type="Proteomes" id="UP000305888">
    <property type="component" value="Chromosome"/>
</dbReference>
<dbReference type="EMBL" id="CP040818">
    <property type="protein sequence ID" value="QDL90751.1"/>
    <property type="molecule type" value="Genomic_DNA"/>
</dbReference>
<reference evidence="2 3" key="1">
    <citation type="submission" date="2019-06" db="EMBL/GenBank/DDBJ databases">
        <title>Genome sequence of Rhodobacteraceae bacterium D4M1.</title>
        <authorList>
            <person name="Cao J."/>
        </authorList>
    </citation>
    <scope>NUCLEOTIDE SEQUENCE [LARGE SCALE GENOMIC DNA]</scope>
    <source>
        <strain evidence="2 3">D4M1</strain>
    </source>
</reference>
<organism evidence="2 3">
    <name type="scientific">Paroceanicella profunda</name>
    <dbReference type="NCBI Taxonomy" id="2579971"/>
    <lineage>
        <taxon>Bacteria</taxon>
        <taxon>Pseudomonadati</taxon>
        <taxon>Pseudomonadota</taxon>
        <taxon>Alphaproteobacteria</taxon>
        <taxon>Rhodobacterales</taxon>
        <taxon>Paracoccaceae</taxon>
        <taxon>Paroceanicella</taxon>
    </lineage>
</organism>
<dbReference type="RefSeq" id="WP_138576513.1">
    <property type="nucleotide sequence ID" value="NZ_CP040818.1"/>
</dbReference>
<dbReference type="OrthoDB" id="9766672at2"/>
<feature type="compositionally biased region" description="Low complexity" evidence="1">
    <location>
        <begin position="300"/>
        <end position="313"/>
    </location>
</feature>
<feature type="compositionally biased region" description="Basic and acidic residues" evidence="1">
    <location>
        <begin position="338"/>
        <end position="351"/>
    </location>
</feature>
<proteinExistence type="predicted"/>
<evidence type="ECO:0000256" key="1">
    <source>
        <dbReference type="SAM" id="MobiDB-lite"/>
    </source>
</evidence>
<dbReference type="KEGG" id="ppru:FDP22_02475"/>
<accession>A0A5B8FG40</accession>
<feature type="region of interest" description="Disordered" evidence="1">
    <location>
        <begin position="218"/>
        <end position="413"/>
    </location>
</feature>